<dbReference type="RefSeq" id="WP_119815396.1">
    <property type="nucleotide sequence ID" value="NZ_CP025066.1"/>
</dbReference>
<sequence>MLAEAKIASGGDHLGPVGSRIVAETFVGLIEEDPGSFLSVQPGWTPTLPGPTTGQDDFSTADLLEFAYTDSY</sequence>
<proteinExistence type="predicted"/>
<dbReference type="GeneID" id="37877152"/>
<dbReference type="EMBL" id="CP025066">
    <property type="protein sequence ID" value="AUX08453.1"/>
    <property type="molecule type" value="Genomic_DNA"/>
</dbReference>
<dbReference type="AlphaFoldDB" id="A0A343TH81"/>
<protein>
    <submittedName>
        <fullName evidence="1">Myeloperoxidase thyroid peroxidase cyclooxygenase catalytic subunit</fullName>
    </submittedName>
</protein>
<keyword evidence="1" id="KW-0575">Peroxidase</keyword>
<reference evidence="2" key="1">
    <citation type="submission" date="2017-11" db="EMBL/GenBank/DDBJ databases">
        <title>Phenotypic and genomic properties of facultatively anaerobic sulfur-reducing natronoarchaea from hypersaline soda lakes.</title>
        <authorList>
            <person name="Sorokin D.Y."/>
            <person name="Kublanov I.V."/>
            <person name="Roman P."/>
            <person name="Sinninghe Damste J.S."/>
            <person name="Golyshin P.N."/>
            <person name="Rojo D."/>
            <person name="Ciordia S."/>
            <person name="Mena M.D.C."/>
            <person name="Ferrer M."/>
            <person name="Messina E."/>
            <person name="Smedile F."/>
            <person name="La Spada G."/>
            <person name="La Cono V."/>
            <person name="Yakimov M.M."/>
        </authorList>
    </citation>
    <scope>NUCLEOTIDE SEQUENCE [LARGE SCALE GENOMIC DNA]</scope>
    <source>
        <strain evidence="2">AArc-Sl</strain>
    </source>
</reference>
<dbReference type="Proteomes" id="UP000263012">
    <property type="component" value="Chromosome"/>
</dbReference>
<evidence type="ECO:0000313" key="2">
    <source>
        <dbReference type="Proteomes" id="UP000263012"/>
    </source>
</evidence>
<evidence type="ECO:0000313" key="1">
    <source>
        <dbReference type="EMBL" id="AUX08453.1"/>
    </source>
</evidence>
<dbReference type="KEGG" id="hdf:AArcSl_0808"/>
<organism evidence="1 2">
    <name type="scientific">Halalkaliarchaeum desulfuricum</name>
    <dbReference type="NCBI Taxonomy" id="2055893"/>
    <lineage>
        <taxon>Archaea</taxon>
        <taxon>Methanobacteriati</taxon>
        <taxon>Methanobacteriota</taxon>
        <taxon>Stenosarchaea group</taxon>
        <taxon>Halobacteria</taxon>
        <taxon>Halobacteriales</taxon>
        <taxon>Haloferacaceae</taxon>
        <taxon>Halalkaliarchaeum</taxon>
    </lineage>
</organism>
<keyword evidence="2" id="KW-1185">Reference proteome</keyword>
<accession>A0A343TH81</accession>
<keyword evidence="1" id="KW-0560">Oxidoreductase</keyword>
<dbReference type="GO" id="GO:0004601">
    <property type="term" value="F:peroxidase activity"/>
    <property type="evidence" value="ECO:0007669"/>
    <property type="project" value="UniProtKB-KW"/>
</dbReference>
<name>A0A343TH81_9EURY</name>
<gene>
    <name evidence="1" type="ORF">AArcSl_0808</name>
</gene>
<dbReference type="OrthoDB" id="321629at2157"/>